<organism evidence="2 3">
    <name type="scientific">Dehalogenimonas formicexedens</name>
    <dbReference type="NCBI Taxonomy" id="1839801"/>
    <lineage>
        <taxon>Bacteria</taxon>
        <taxon>Bacillati</taxon>
        <taxon>Chloroflexota</taxon>
        <taxon>Dehalococcoidia</taxon>
        <taxon>Dehalococcoidales</taxon>
        <taxon>Dehalococcoidaceae</taxon>
        <taxon>Dehalogenimonas</taxon>
    </lineage>
</organism>
<feature type="compositionally biased region" description="Basic and acidic residues" evidence="1">
    <location>
        <begin position="33"/>
        <end position="60"/>
    </location>
</feature>
<name>A0A1P8F971_9CHLR</name>
<protein>
    <submittedName>
        <fullName evidence="2">Uncharacterized protein</fullName>
    </submittedName>
</protein>
<sequence>MIILVIVVIGLIVWLVANNNGWRMGLGSEFQARPDGDRQGALRQGRDHQRSIRGDQEGPDRPTISWSKRKGEASSLPFYLF</sequence>
<evidence type="ECO:0000256" key="1">
    <source>
        <dbReference type="SAM" id="MobiDB-lite"/>
    </source>
</evidence>
<dbReference type="Proteomes" id="UP000185934">
    <property type="component" value="Chromosome"/>
</dbReference>
<gene>
    <name evidence="2" type="ORF">Dform_01669</name>
</gene>
<reference evidence="3" key="1">
    <citation type="submission" date="2016-11" db="EMBL/GenBank/DDBJ databases">
        <title>Dehalogenimonas formicexedens sp. nov., a chlorinated alkane respiring bacterium isolated from contaminated groundwater.</title>
        <authorList>
            <person name="Key T.A."/>
            <person name="Bowman K.S."/>
            <person name="Lee I."/>
            <person name="Chun J."/>
            <person name="Albuquerque L."/>
            <person name="da Costa M.S."/>
            <person name="Rainey F.A."/>
            <person name="Moe W.M."/>
        </authorList>
    </citation>
    <scope>NUCLEOTIDE SEQUENCE [LARGE SCALE GENOMIC DNA]</scope>
    <source>
        <strain evidence="3">NSZ-14</strain>
    </source>
</reference>
<dbReference type="KEGG" id="dfo:Dform_01669"/>
<dbReference type="EMBL" id="CP018258">
    <property type="protein sequence ID" value="APV44990.1"/>
    <property type="molecule type" value="Genomic_DNA"/>
</dbReference>
<dbReference type="AlphaFoldDB" id="A0A1P8F971"/>
<dbReference type="STRING" id="1839801.Dform_01669"/>
<evidence type="ECO:0000313" key="2">
    <source>
        <dbReference type="EMBL" id="APV44990.1"/>
    </source>
</evidence>
<evidence type="ECO:0000313" key="3">
    <source>
        <dbReference type="Proteomes" id="UP000185934"/>
    </source>
</evidence>
<accession>A0A1P8F971</accession>
<feature type="region of interest" description="Disordered" evidence="1">
    <location>
        <begin position="33"/>
        <end position="81"/>
    </location>
</feature>
<keyword evidence="3" id="KW-1185">Reference proteome</keyword>
<proteinExistence type="predicted"/>